<accession>A0A813DZP8</accession>
<dbReference type="AlphaFoldDB" id="A0A813DZP8"/>
<evidence type="ECO:0000313" key="2">
    <source>
        <dbReference type="Proteomes" id="UP000654075"/>
    </source>
</evidence>
<reference evidence="1" key="1">
    <citation type="submission" date="2021-02" db="EMBL/GenBank/DDBJ databases">
        <authorList>
            <person name="Dougan E. K."/>
            <person name="Rhodes N."/>
            <person name="Thang M."/>
            <person name="Chan C."/>
        </authorList>
    </citation>
    <scope>NUCLEOTIDE SEQUENCE</scope>
</reference>
<dbReference type="EMBL" id="CAJNNV010006037">
    <property type="protein sequence ID" value="CAE8593000.1"/>
    <property type="molecule type" value="Genomic_DNA"/>
</dbReference>
<evidence type="ECO:0000313" key="1">
    <source>
        <dbReference type="EMBL" id="CAE8593000.1"/>
    </source>
</evidence>
<protein>
    <submittedName>
        <fullName evidence="1">Uncharacterized protein</fullName>
    </submittedName>
</protein>
<sequence>DWETVGNVIGWLEEAGFDCSHQYFADDGSVVAEDEDSENLLYTLRWNGPSGKKDAPAES</sequence>
<dbReference type="Proteomes" id="UP000654075">
    <property type="component" value="Unassembled WGS sequence"/>
</dbReference>
<name>A0A813DZP8_POLGL</name>
<feature type="non-terminal residue" evidence="1">
    <location>
        <position position="1"/>
    </location>
</feature>
<keyword evidence="2" id="KW-1185">Reference proteome</keyword>
<proteinExistence type="predicted"/>
<gene>
    <name evidence="1" type="ORF">PGLA1383_LOCUS11614</name>
</gene>
<organism evidence="1 2">
    <name type="scientific">Polarella glacialis</name>
    <name type="common">Dinoflagellate</name>
    <dbReference type="NCBI Taxonomy" id="89957"/>
    <lineage>
        <taxon>Eukaryota</taxon>
        <taxon>Sar</taxon>
        <taxon>Alveolata</taxon>
        <taxon>Dinophyceae</taxon>
        <taxon>Suessiales</taxon>
        <taxon>Suessiaceae</taxon>
        <taxon>Polarella</taxon>
    </lineage>
</organism>
<comment type="caution">
    <text evidence="1">The sequence shown here is derived from an EMBL/GenBank/DDBJ whole genome shotgun (WGS) entry which is preliminary data.</text>
</comment>